<evidence type="ECO:0008006" key="3">
    <source>
        <dbReference type="Google" id="ProtNLM"/>
    </source>
</evidence>
<proteinExistence type="predicted"/>
<keyword evidence="2" id="KW-1185">Reference proteome</keyword>
<organism evidence="1 2">
    <name type="scientific">Polyangium mundeleinium</name>
    <dbReference type="NCBI Taxonomy" id="2995306"/>
    <lineage>
        <taxon>Bacteria</taxon>
        <taxon>Pseudomonadati</taxon>
        <taxon>Myxococcota</taxon>
        <taxon>Polyangia</taxon>
        <taxon>Polyangiales</taxon>
        <taxon>Polyangiaceae</taxon>
        <taxon>Polyangium</taxon>
    </lineage>
</organism>
<name>A0ABT5EDT9_9BACT</name>
<evidence type="ECO:0000313" key="2">
    <source>
        <dbReference type="Proteomes" id="UP001221411"/>
    </source>
</evidence>
<dbReference type="EMBL" id="JAQNDO010000001">
    <property type="protein sequence ID" value="MDC0739985.1"/>
    <property type="molecule type" value="Genomic_DNA"/>
</dbReference>
<dbReference type="RefSeq" id="WP_271914745.1">
    <property type="nucleotide sequence ID" value="NZ_JAQNDO010000001.1"/>
</dbReference>
<accession>A0ABT5EDT9</accession>
<sequence>MSRNESSKPVQIAQAGDSVLEVEEPDLVIYRLGGVVEGHQLRTLRVAEGQWNAGKPYLLVLVDISRQMSSTMDARKASTEPALGTHNRAIAICGGNHYVQVLSDLAVRAMRSLTRTEVQVRFFPDEEIGRAWLQAQRDELASKAS</sequence>
<evidence type="ECO:0000313" key="1">
    <source>
        <dbReference type="EMBL" id="MDC0739985.1"/>
    </source>
</evidence>
<comment type="caution">
    <text evidence="1">The sequence shown here is derived from an EMBL/GenBank/DDBJ whole genome shotgun (WGS) entry which is preliminary data.</text>
</comment>
<reference evidence="1 2" key="1">
    <citation type="submission" date="2022-11" db="EMBL/GenBank/DDBJ databases">
        <title>Minimal conservation of predation-associated metabolite biosynthetic gene clusters underscores biosynthetic potential of Myxococcota including descriptions for ten novel species: Archangium lansinium sp. nov., Myxococcus landrumus sp. nov., Nannocystis bai.</title>
        <authorList>
            <person name="Ahearne A."/>
            <person name="Stevens C."/>
            <person name="Dowd S."/>
        </authorList>
    </citation>
    <scope>NUCLEOTIDE SEQUENCE [LARGE SCALE GENOMIC DNA]</scope>
    <source>
        <strain evidence="1 2">RJM3</strain>
    </source>
</reference>
<gene>
    <name evidence="1" type="ORF">POL67_01420</name>
</gene>
<protein>
    <recommendedName>
        <fullName evidence="3">STAS/SEC14 domain-containing protein</fullName>
    </recommendedName>
</protein>
<dbReference type="Proteomes" id="UP001221411">
    <property type="component" value="Unassembled WGS sequence"/>
</dbReference>